<dbReference type="AlphaFoldDB" id="A0A847RZX0"/>
<protein>
    <submittedName>
        <fullName evidence="1">DUF1857 family protein</fullName>
    </submittedName>
</protein>
<organism evidence="1 2">
    <name type="scientific">Leeia aquatica</name>
    <dbReference type="NCBI Taxonomy" id="2725557"/>
    <lineage>
        <taxon>Bacteria</taxon>
        <taxon>Pseudomonadati</taxon>
        <taxon>Pseudomonadota</taxon>
        <taxon>Betaproteobacteria</taxon>
        <taxon>Neisseriales</taxon>
        <taxon>Leeiaceae</taxon>
        <taxon>Leeia</taxon>
    </lineage>
</organism>
<evidence type="ECO:0000313" key="2">
    <source>
        <dbReference type="Proteomes" id="UP000587991"/>
    </source>
</evidence>
<comment type="caution">
    <text evidence="1">The sequence shown here is derived from an EMBL/GenBank/DDBJ whole genome shotgun (WGS) entry which is preliminary data.</text>
</comment>
<keyword evidence="2" id="KW-1185">Reference proteome</keyword>
<evidence type="ECO:0000313" key="1">
    <source>
        <dbReference type="EMBL" id="NLR75211.1"/>
    </source>
</evidence>
<proteinExistence type="predicted"/>
<dbReference type="Gene3D" id="3.30.530.20">
    <property type="match status" value="1"/>
</dbReference>
<reference evidence="1 2" key="1">
    <citation type="submission" date="2020-04" db="EMBL/GenBank/DDBJ databases">
        <title>Draft genome of Leeia sp. IMCC25680.</title>
        <authorList>
            <person name="Song J."/>
            <person name="Cho J.-C."/>
        </authorList>
    </citation>
    <scope>NUCLEOTIDE SEQUENCE [LARGE SCALE GENOMIC DNA]</scope>
    <source>
        <strain evidence="1 2">IMCC25680</strain>
    </source>
</reference>
<dbReference type="SUPFAM" id="SSF55961">
    <property type="entry name" value="Bet v1-like"/>
    <property type="match status" value="1"/>
</dbReference>
<name>A0A847RZX0_9NEIS</name>
<sequence length="163" mass="18496">MHFEHLIEINDRDNSLSVQLTHAQLWAGLVRRATDPQHFMPQLDAAHILSRSEQGLRRELHFGSLVVRDEVRFESRQAVHYLTEASEQHGGGSLTMRIESPDGESLFVRFTYDTPLPDDSGDSGEAVKVASYVKAAYREADIDTIRLIRELVEDQKLESGDLH</sequence>
<gene>
    <name evidence="1" type="ORF">HF682_08565</name>
</gene>
<dbReference type="Pfam" id="PF08982">
    <property type="entry name" value="AtaL"/>
    <property type="match status" value="1"/>
</dbReference>
<dbReference type="InterPro" id="IPR023393">
    <property type="entry name" value="START-like_dom_sf"/>
</dbReference>
<dbReference type="RefSeq" id="WP_168876756.1">
    <property type="nucleotide sequence ID" value="NZ_JABAIM010000001.1"/>
</dbReference>
<dbReference type="Proteomes" id="UP000587991">
    <property type="component" value="Unassembled WGS sequence"/>
</dbReference>
<dbReference type="EMBL" id="JABAIM010000001">
    <property type="protein sequence ID" value="NLR75211.1"/>
    <property type="molecule type" value="Genomic_DNA"/>
</dbReference>
<dbReference type="InterPro" id="IPR015075">
    <property type="entry name" value="AtaL"/>
</dbReference>
<dbReference type="CDD" id="cd08863">
    <property type="entry name" value="SRPBCC_DUF1857"/>
    <property type="match status" value="1"/>
</dbReference>
<accession>A0A847RZX0</accession>